<proteinExistence type="predicted"/>
<protein>
    <submittedName>
        <fullName evidence="1">Uncharacterized protein</fullName>
    </submittedName>
</protein>
<dbReference type="AlphaFoldDB" id="A0A5B7EYS9"/>
<dbReference type="PROSITE" id="PS51257">
    <property type="entry name" value="PROKAR_LIPOPROTEIN"/>
    <property type="match status" value="1"/>
</dbReference>
<name>A0A5B7EYS9_PORTR</name>
<evidence type="ECO:0000313" key="1">
    <source>
        <dbReference type="EMBL" id="MPC38286.1"/>
    </source>
</evidence>
<reference evidence="1 2" key="1">
    <citation type="submission" date="2019-05" db="EMBL/GenBank/DDBJ databases">
        <title>Another draft genome of Portunus trituberculatus and its Hox gene families provides insights of decapod evolution.</title>
        <authorList>
            <person name="Jeong J.-H."/>
            <person name="Song I."/>
            <person name="Kim S."/>
            <person name="Choi T."/>
            <person name="Kim D."/>
            <person name="Ryu S."/>
            <person name="Kim W."/>
        </authorList>
    </citation>
    <scope>NUCLEOTIDE SEQUENCE [LARGE SCALE GENOMIC DNA]</scope>
    <source>
        <tissue evidence="1">Muscle</tissue>
    </source>
</reference>
<organism evidence="1 2">
    <name type="scientific">Portunus trituberculatus</name>
    <name type="common">Swimming crab</name>
    <name type="synonym">Neptunus trituberculatus</name>
    <dbReference type="NCBI Taxonomy" id="210409"/>
    <lineage>
        <taxon>Eukaryota</taxon>
        <taxon>Metazoa</taxon>
        <taxon>Ecdysozoa</taxon>
        <taxon>Arthropoda</taxon>
        <taxon>Crustacea</taxon>
        <taxon>Multicrustacea</taxon>
        <taxon>Malacostraca</taxon>
        <taxon>Eumalacostraca</taxon>
        <taxon>Eucarida</taxon>
        <taxon>Decapoda</taxon>
        <taxon>Pleocyemata</taxon>
        <taxon>Brachyura</taxon>
        <taxon>Eubrachyura</taxon>
        <taxon>Portunoidea</taxon>
        <taxon>Portunidae</taxon>
        <taxon>Portuninae</taxon>
        <taxon>Portunus</taxon>
    </lineage>
</organism>
<sequence>MEGPQARHKDHRKAIMRSCLAMTSVWACGCVGDSCIQILATQYSGEESIFRTQRLHLRTSWKTFLPSQ</sequence>
<comment type="caution">
    <text evidence="1">The sequence shown here is derived from an EMBL/GenBank/DDBJ whole genome shotgun (WGS) entry which is preliminary data.</text>
</comment>
<accession>A0A5B7EYS9</accession>
<dbReference type="Proteomes" id="UP000324222">
    <property type="component" value="Unassembled WGS sequence"/>
</dbReference>
<keyword evidence="2" id="KW-1185">Reference proteome</keyword>
<evidence type="ECO:0000313" key="2">
    <source>
        <dbReference type="Proteomes" id="UP000324222"/>
    </source>
</evidence>
<dbReference type="EMBL" id="VSRR010004030">
    <property type="protein sequence ID" value="MPC38286.1"/>
    <property type="molecule type" value="Genomic_DNA"/>
</dbReference>
<gene>
    <name evidence="1" type="ORF">E2C01_031792</name>
</gene>